<sequence>MSSFYSPRRIVLYTIAVIVILVIVGLVTHLGVGWLN</sequence>
<evidence type="ECO:0000313" key="3">
    <source>
        <dbReference type="EMBL" id="VTR40520.1"/>
    </source>
</evidence>
<gene>
    <name evidence="3" type="ORF">NCTC12965_04512</name>
    <name evidence="2" type="ORF">NCTC13193_04703</name>
</gene>
<evidence type="ECO:0000313" key="4">
    <source>
        <dbReference type="Proteomes" id="UP000270487"/>
    </source>
</evidence>
<keyword evidence="1" id="KW-0812">Transmembrane</keyword>
<feature type="transmembrane region" description="Helical" evidence="1">
    <location>
        <begin position="12"/>
        <end position="35"/>
    </location>
</feature>
<dbReference type="Proteomes" id="UP000270487">
    <property type="component" value="Chromosome"/>
</dbReference>
<evidence type="ECO:0000256" key="1">
    <source>
        <dbReference type="SAM" id="Phobius"/>
    </source>
</evidence>
<protein>
    <submittedName>
        <fullName evidence="3">Uncharacterized protein</fullName>
    </submittedName>
</protein>
<name>A0A370SIB5_SERFO</name>
<dbReference type="EMBL" id="CABEEZ010000097">
    <property type="protein sequence ID" value="VTR40520.1"/>
    <property type="molecule type" value="Genomic_DNA"/>
</dbReference>
<organism evidence="3">
    <name type="scientific">Serratia fonticola</name>
    <dbReference type="NCBI Taxonomy" id="47917"/>
    <lineage>
        <taxon>Bacteria</taxon>
        <taxon>Pseudomonadati</taxon>
        <taxon>Pseudomonadota</taxon>
        <taxon>Gammaproteobacteria</taxon>
        <taxon>Enterobacterales</taxon>
        <taxon>Yersiniaceae</taxon>
        <taxon>Serratia</taxon>
    </lineage>
</organism>
<proteinExistence type="predicted"/>
<reference evidence="3" key="1">
    <citation type="submission" date="2019-05" db="EMBL/GenBank/DDBJ databases">
        <authorList>
            <consortium name="Pathogen Informatics"/>
        </authorList>
    </citation>
    <scope>NUCLEOTIDE SEQUENCE [LARGE SCALE GENOMIC DNA]</scope>
    <source>
        <strain evidence="3">NCTC12965</strain>
        <strain evidence="2 4">NCTC13193</strain>
    </source>
</reference>
<dbReference type="EMBL" id="LR134492">
    <property type="protein sequence ID" value="VEI74687.1"/>
    <property type="molecule type" value="Genomic_DNA"/>
</dbReference>
<dbReference type="AlphaFoldDB" id="A0A370SIB5"/>
<keyword evidence="1" id="KW-0472">Membrane</keyword>
<evidence type="ECO:0000313" key="2">
    <source>
        <dbReference type="EMBL" id="VEI74687.1"/>
    </source>
</evidence>
<keyword evidence="1" id="KW-1133">Transmembrane helix</keyword>
<accession>A0A370SIB5</accession>